<keyword evidence="2" id="KW-0564">Palmitate</keyword>
<evidence type="ECO:0000256" key="3">
    <source>
        <dbReference type="SAM" id="Coils"/>
    </source>
</evidence>
<dbReference type="EMBL" id="JUFX02000225">
    <property type="protein sequence ID" value="KPH85708.1"/>
    <property type="molecule type" value="Genomic_DNA"/>
</dbReference>
<keyword evidence="2" id="KW-0449">Lipoprotein</keyword>
<sequence length="501" mass="54585">MISRFYGIVLPLMLAGCMVGPRYHRPDAIISTQFKELRPAQGWKQASPQLAARPKLEWWRIYNDPVLDGLEAQVALSNQNVKAYEASYRNARALIDSVRAQLFPTISGSLGFNRDGHGAGSLSSSGSNYAKAGTAYNTYDIGPSASWDLDIWGKIRRQIQEQVTAAQASAADLANATLSYQAQLAIAYFNLRYQDSLQDLLRRYVHFNEQALAITENGFNAGINDPTAVLQARTTLEQNRASLIQAGINRAQYEHAIAVLIGRPPADVTIAPAPLTREVPPIPVSVPADLLQRRPDIASAERKMEEYNAMIGAEMAAFYPDITINASYEQSGGDPVTSLMSMANRVWSLGAAASETLFSGGSRTAAVHEADAQYDSAVATYRQTVLSALQSTEDQLSNLRILADEDVRQAAALDLANRTVEVSLNQYQAGITIYTTVITSETTALGDAETVLGIRQQRMVASVNLVEALGGGWDTSRLPTKAVLQKDNPFLPAFIQRDTNR</sequence>
<organism evidence="4 5">
    <name type="scientific">Komagataeibacter intermedius AF2</name>
    <dbReference type="NCBI Taxonomy" id="1458464"/>
    <lineage>
        <taxon>Bacteria</taxon>
        <taxon>Pseudomonadati</taxon>
        <taxon>Pseudomonadota</taxon>
        <taxon>Alphaproteobacteria</taxon>
        <taxon>Acetobacterales</taxon>
        <taxon>Acetobacteraceae</taxon>
        <taxon>Komagataeibacter</taxon>
    </lineage>
</organism>
<dbReference type="PROSITE" id="PS51257">
    <property type="entry name" value="PROKAR_LIPOPROTEIN"/>
    <property type="match status" value="1"/>
</dbReference>
<dbReference type="GO" id="GO:0015562">
    <property type="term" value="F:efflux transmembrane transporter activity"/>
    <property type="evidence" value="ECO:0007669"/>
    <property type="project" value="InterPro"/>
</dbReference>
<feature type="coiled-coil region" evidence="3">
    <location>
        <begin position="67"/>
        <end position="101"/>
    </location>
</feature>
<dbReference type="NCBIfam" id="TIGR01845">
    <property type="entry name" value="outer_NodT"/>
    <property type="match status" value="1"/>
</dbReference>
<keyword evidence="3" id="KW-0175">Coiled coil</keyword>
<keyword evidence="2" id="KW-0812">Transmembrane</keyword>
<dbReference type="PANTHER" id="PTHR30203:SF33">
    <property type="entry name" value="BLR4455 PROTEIN"/>
    <property type="match status" value="1"/>
</dbReference>
<dbReference type="AlphaFoldDB" id="A0A0N1F9U8"/>
<dbReference type="SUPFAM" id="SSF56954">
    <property type="entry name" value="Outer membrane efflux proteins (OEP)"/>
    <property type="match status" value="1"/>
</dbReference>
<evidence type="ECO:0000256" key="2">
    <source>
        <dbReference type="RuleBase" id="RU362097"/>
    </source>
</evidence>
<accession>A0A0N1F9U8</accession>
<dbReference type="Gene3D" id="1.20.1600.10">
    <property type="entry name" value="Outer membrane efflux proteins (OEP)"/>
    <property type="match status" value="1"/>
</dbReference>
<dbReference type="Pfam" id="PF02321">
    <property type="entry name" value="OEP"/>
    <property type="match status" value="2"/>
</dbReference>
<reference evidence="4 5" key="1">
    <citation type="submission" date="2015-07" db="EMBL/GenBank/DDBJ databases">
        <title>Draft Genome Sequence of Komagataeibacter intermedius Strain AF2, Isolated from Kombucha Tea.</title>
        <authorList>
            <person name="Santos R.A."/>
            <person name="Berretta A.A."/>
            <person name="Barud H.S."/>
            <person name="Ribeiro S.J."/>
            <person name="Gonzalez-Garcia L.N."/>
            <person name="Zucchi T.D."/>
            <person name="Goldman G.H."/>
            <person name="Riano-Pachon D.M."/>
        </authorList>
    </citation>
    <scope>NUCLEOTIDE SEQUENCE [LARGE SCALE GENOMIC DNA]</scope>
    <source>
        <strain evidence="4 5">AF2</strain>
    </source>
</reference>
<dbReference type="RefSeq" id="WP_039736771.1">
    <property type="nucleotide sequence ID" value="NZ_JUFX02000225.1"/>
</dbReference>
<gene>
    <name evidence="4" type="ORF">GLUCOINTEAF2_0200962</name>
</gene>
<comment type="similarity">
    <text evidence="1 2">Belongs to the outer membrane factor (OMF) (TC 1.B.17) family.</text>
</comment>
<proteinExistence type="inferred from homology"/>
<dbReference type="Gene3D" id="2.20.200.10">
    <property type="entry name" value="Outer membrane efflux proteins (OEP)"/>
    <property type="match status" value="1"/>
</dbReference>
<dbReference type="Proteomes" id="UP000031553">
    <property type="component" value="Unassembled WGS sequence"/>
</dbReference>
<evidence type="ECO:0000256" key="1">
    <source>
        <dbReference type="ARBA" id="ARBA00007613"/>
    </source>
</evidence>
<name>A0A0N1F9U8_9PROT</name>
<keyword evidence="2" id="KW-0472">Membrane</keyword>
<dbReference type="InterPro" id="IPR010131">
    <property type="entry name" value="MdtP/NodT-like"/>
</dbReference>
<dbReference type="OrthoDB" id="9783100at2"/>
<comment type="caution">
    <text evidence="4">The sequence shown here is derived from an EMBL/GenBank/DDBJ whole genome shotgun (WGS) entry which is preliminary data.</text>
</comment>
<dbReference type="InterPro" id="IPR003423">
    <property type="entry name" value="OMP_efflux"/>
</dbReference>
<evidence type="ECO:0000313" key="4">
    <source>
        <dbReference type="EMBL" id="KPH85708.1"/>
    </source>
</evidence>
<protein>
    <submittedName>
        <fullName evidence="4">Secretion protein</fullName>
    </submittedName>
</protein>
<dbReference type="GO" id="GO:0005886">
    <property type="term" value="C:plasma membrane"/>
    <property type="evidence" value="ECO:0007669"/>
    <property type="project" value="UniProtKB-SubCell"/>
</dbReference>
<keyword evidence="2" id="KW-1134">Transmembrane beta strand</keyword>
<evidence type="ECO:0000313" key="5">
    <source>
        <dbReference type="Proteomes" id="UP000031553"/>
    </source>
</evidence>
<comment type="subcellular location">
    <subcellularLocation>
        <location evidence="2">Cell membrane</location>
        <topology evidence="2">Lipid-anchor</topology>
    </subcellularLocation>
</comment>
<dbReference type="PANTHER" id="PTHR30203">
    <property type="entry name" value="OUTER MEMBRANE CATION EFFLUX PROTEIN"/>
    <property type="match status" value="1"/>
</dbReference>